<gene>
    <name evidence="5" type="ORF">C5O18_00760</name>
</gene>
<reference evidence="6" key="1">
    <citation type="submission" date="2018-02" db="EMBL/GenBank/DDBJ databases">
        <title>Genome sequencing of Solimonas sp. HR-BB.</title>
        <authorList>
            <person name="Lee Y."/>
            <person name="Jeon C.O."/>
        </authorList>
    </citation>
    <scope>NUCLEOTIDE SEQUENCE [LARGE SCALE GENOMIC DNA]</scope>
    <source>
        <strain evidence="6">HR-E</strain>
    </source>
</reference>
<dbReference type="AlphaFoldDB" id="A0A2P6AV40"/>
<dbReference type="GO" id="GO:0003700">
    <property type="term" value="F:DNA-binding transcription factor activity"/>
    <property type="evidence" value="ECO:0007669"/>
    <property type="project" value="InterPro"/>
</dbReference>
<name>A0A2P6AV40_9GAMM</name>
<dbReference type="OrthoDB" id="5582699at2"/>
<dbReference type="InterPro" id="IPR018060">
    <property type="entry name" value="HTH_AraC"/>
</dbReference>
<evidence type="ECO:0000256" key="2">
    <source>
        <dbReference type="ARBA" id="ARBA00023125"/>
    </source>
</evidence>
<evidence type="ECO:0000259" key="4">
    <source>
        <dbReference type="PROSITE" id="PS01124"/>
    </source>
</evidence>
<dbReference type="RefSeq" id="WP_105190981.1">
    <property type="nucleotide sequence ID" value="NZ_PTQZ01000007.1"/>
</dbReference>
<dbReference type="PANTHER" id="PTHR47894">
    <property type="entry name" value="HTH-TYPE TRANSCRIPTIONAL REGULATOR GADX"/>
    <property type="match status" value="1"/>
</dbReference>
<dbReference type="GO" id="GO:0005829">
    <property type="term" value="C:cytosol"/>
    <property type="evidence" value="ECO:0007669"/>
    <property type="project" value="TreeGrafter"/>
</dbReference>
<dbReference type="SUPFAM" id="SSF46689">
    <property type="entry name" value="Homeodomain-like"/>
    <property type="match status" value="1"/>
</dbReference>
<dbReference type="Pfam" id="PF12833">
    <property type="entry name" value="HTH_18"/>
    <property type="match status" value="1"/>
</dbReference>
<keyword evidence="1" id="KW-0805">Transcription regulation</keyword>
<dbReference type="EMBL" id="PTQZ01000007">
    <property type="protein sequence ID" value="PQA52004.1"/>
    <property type="molecule type" value="Genomic_DNA"/>
</dbReference>
<evidence type="ECO:0000313" key="6">
    <source>
        <dbReference type="Proteomes" id="UP000243900"/>
    </source>
</evidence>
<dbReference type="SMART" id="SM00342">
    <property type="entry name" value="HTH_ARAC"/>
    <property type="match status" value="1"/>
</dbReference>
<dbReference type="InterPro" id="IPR009057">
    <property type="entry name" value="Homeodomain-like_sf"/>
</dbReference>
<dbReference type="Pfam" id="PF12625">
    <property type="entry name" value="Arabinose_bd"/>
    <property type="match status" value="1"/>
</dbReference>
<keyword evidence="2" id="KW-0238">DNA-binding</keyword>
<dbReference type="Gene3D" id="1.10.10.60">
    <property type="entry name" value="Homeodomain-like"/>
    <property type="match status" value="1"/>
</dbReference>
<dbReference type="PROSITE" id="PS01124">
    <property type="entry name" value="HTH_ARAC_FAMILY_2"/>
    <property type="match status" value="1"/>
</dbReference>
<dbReference type="Proteomes" id="UP000243900">
    <property type="component" value="Unassembled WGS sequence"/>
</dbReference>
<evidence type="ECO:0000256" key="1">
    <source>
        <dbReference type="ARBA" id="ARBA00023015"/>
    </source>
</evidence>
<evidence type="ECO:0000313" key="5">
    <source>
        <dbReference type="EMBL" id="PQA52004.1"/>
    </source>
</evidence>
<dbReference type="InterPro" id="IPR032687">
    <property type="entry name" value="AraC-type_N"/>
</dbReference>
<keyword evidence="6" id="KW-1185">Reference proteome</keyword>
<dbReference type="GO" id="GO:0000976">
    <property type="term" value="F:transcription cis-regulatory region binding"/>
    <property type="evidence" value="ECO:0007669"/>
    <property type="project" value="TreeGrafter"/>
</dbReference>
<dbReference type="PANTHER" id="PTHR47894:SF1">
    <property type="entry name" value="HTH-TYPE TRANSCRIPTIONAL REGULATOR VQSM"/>
    <property type="match status" value="1"/>
</dbReference>
<feature type="domain" description="HTH araC/xylS-type" evidence="4">
    <location>
        <begin position="232"/>
        <end position="330"/>
    </location>
</feature>
<protein>
    <submittedName>
        <fullName evidence="5">AraC family transcriptional regulator</fullName>
    </submittedName>
</protein>
<sequence length="338" mass="38352">MAERTDAPILLRLAYQAMLKAGLPVDAILQQARVSPAWLDVESPERTPFAGQAMFWRALEEISGDPHIGLHLGENLPVYRGQVLEYLISSSPTFGEGLQRALAYQRLLSDAITSRLVVDGEQCYLADLADAAEMRHFAEALVIGVIRFFGSLTDGHFQPIEVHFTHVEGAPAEEYRRVYGCPVTLGCRENRIYFDKSVLTHQVWHAEPSLLRLHEKMANEKLAELARLDLVGEVKRAIGEMLESGNTTLEAVAQRIGMPARRLRTELEEAGTSFNHVLADYRSRLARRLLARTDESIEQIVYLTGFAEPSTFYRAFKRWTNETPIEYRRRKQEERAAR</sequence>
<accession>A0A2P6AV40</accession>
<comment type="caution">
    <text evidence="5">The sequence shown here is derived from an EMBL/GenBank/DDBJ whole genome shotgun (WGS) entry which is preliminary data.</text>
</comment>
<organism evidence="5 6">
    <name type="scientific">Amnimonas aquatica</name>
    <dbReference type="NCBI Taxonomy" id="2094561"/>
    <lineage>
        <taxon>Bacteria</taxon>
        <taxon>Pseudomonadati</taxon>
        <taxon>Pseudomonadota</taxon>
        <taxon>Gammaproteobacteria</taxon>
        <taxon>Moraxellales</taxon>
        <taxon>Moraxellaceae</taxon>
        <taxon>Amnimonas</taxon>
    </lineage>
</organism>
<proteinExistence type="predicted"/>
<evidence type="ECO:0000256" key="3">
    <source>
        <dbReference type="ARBA" id="ARBA00023163"/>
    </source>
</evidence>
<keyword evidence="3" id="KW-0804">Transcription</keyword>